<sequence>MVNDPLHTPIDSWQPILWRRLENGFRVSRESACIPENRYRKGTIDRNGQPLT</sequence>
<proteinExistence type="predicted"/>
<accession>A0A7W6EIG9</accession>
<protein>
    <submittedName>
        <fullName evidence="1">Uncharacterized protein</fullName>
    </submittedName>
</protein>
<comment type="caution">
    <text evidence="1">The sequence shown here is derived from an EMBL/GenBank/DDBJ whole genome shotgun (WGS) entry which is preliminary data.</text>
</comment>
<dbReference type="EMBL" id="JACICC010000010">
    <property type="protein sequence ID" value="MBB3811041.1"/>
    <property type="molecule type" value="Genomic_DNA"/>
</dbReference>
<keyword evidence="2" id="KW-1185">Reference proteome</keyword>
<gene>
    <name evidence="1" type="ORF">FHS81_003152</name>
</gene>
<dbReference type="AlphaFoldDB" id="A0A7W6EIG9"/>
<evidence type="ECO:0000313" key="1">
    <source>
        <dbReference type="EMBL" id="MBB3811041.1"/>
    </source>
</evidence>
<evidence type="ECO:0000313" key="2">
    <source>
        <dbReference type="Proteomes" id="UP000537592"/>
    </source>
</evidence>
<organism evidence="1 2">
    <name type="scientific">Pseudochelatococcus contaminans</name>
    <dbReference type="NCBI Taxonomy" id="1538103"/>
    <lineage>
        <taxon>Bacteria</taxon>
        <taxon>Pseudomonadati</taxon>
        <taxon>Pseudomonadota</taxon>
        <taxon>Alphaproteobacteria</taxon>
        <taxon>Hyphomicrobiales</taxon>
        <taxon>Chelatococcaceae</taxon>
        <taxon>Pseudochelatococcus</taxon>
    </lineage>
</organism>
<name>A0A7W6EIG9_9HYPH</name>
<dbReference type="Proteomes" id="UP000537592">
    <property type="component" value="Unassembled WGS sequence"/>
</dbReference>
<reference evidence="1 2" key="1">
    <citation type="submission" date="2020-08" db="EMBL/GenBank/DDBJ databases">
        <title>Genomic Encyclopedia of Type Strains, Phase IV (KMG-IV): sequencing the most valuable type-strain genomes for metagenomic binning, comparative biology and taxonomic classification.</title>
        <authorList>
            <person name="Goeker M."/>
        </authorList>
    </citation>
    <scope>NUCLEOTIDE SEQUENCE [LARGE SCALE GENOMIC DNA]</scope>
    <source>
        <strain evidence="1 2">DSM 28760</strain>
    </source>
</reference>